<dbReference type="InterPro" id="IPR000595">
    <property type="entry name" value="cNMP-bd_dom"/>
</dbReference>
<dbReference type="SMART" id="SM00100">
    <property type="entry name" value="cNMP"/>
    <property type="match status" value="2"/>
</dbReference>
<dbReference type="InterPro" id="IPR000719">
    <property type="entry name" value="Prot_kinase_dom"/>
</dbReference>
<feature type="domain" description="Cyclic nucleotide-binding" evidence="11">
    <location>
        <begin position="613"/>
        <end position="691"/>
    </location>
</feature>
<keyword evidence="4" id="KW-0808">Transferase</keyword>
<protein>
    <submittedName>
        <fullName evidence="13">CAMK protein kinase</fullName>
    </submittedName>
</protein>
<comment type="cofactor">
    <cofactor evidence="1">
        <name>Mg(2+)</name>
        <dbReference type="ChEBI" id="CHEBI:18420"/>
    </cofactor>
</comment>
<accession>T0R2S8</accession>
<feature type="domain" description="Protein kinase" evidence="10">
    <location>
        <begin position="77"/>
        <end position="331"/>
    </location>
</feature>
<evidence type="ECO:0000313" key="13">
    <source>
        <dbReference type="EMBL" id="EQC40625.1"/>
    </source>
</evidence>
<dbReference type="InterPro" id="IPR018490">
    <property type="entry name" value="cNMP-bd_dom_sf"/>
</dbReference>
<feature type="domain" description="Cyclic nucleotide-binding" evidence="11">
    <location>
        <begin position="466"/>
        <end position="574"/>
    </location>
</feature>
<dbReference type="CDD" id="cd05117">
    <property type="entry name" value="STKc_CAMK"/>
    <property type="match status" value="1"/>
</dbReference>
<dbReference type="InterPro" id="IPR002048">
    <property type="entry name" value="EF_hand_dom"/>
</dbReference>
<dbReference type="SUPFAM" id="SSF51206">
    <property type="entry name" value="cAMP-binding domain-like"/>
    <property type="match status" value="2"/>
</dbReference>
<dbReference type="PANTHER" id="PTHR24349">
    <property type="entry name" value="SERINE/THREONINE-PROTEIN KINASE"/>
    <property type="match status" value="1"/>
</dbReference>
<evidence type="ECO:0000256" key="5">
    <source>
        <dbReference type="ARBA" id="ARBA00022741"/>
    </source>
</evidence>
<keyword evidence="5" id="KW-0547">Nucleotide-binding</keyword>
<dbReference type="InterPro" id="IPR008271">
    <property type="entry name" value="Ser/Thr_kinase_AS"/>
</dbReference>
<dbReference type="SUPFAM" id="SSF47473">
    <property type="entry name" value="EF-hand"/>
    <property type="match status" value="1"/>
</dbReference>
<evidence type="ECO:0000256" key="8">
    <source>
        <dbReference type="ARBA" id="ARBA00022992"/>
    </source>
</evidence>
<dbReference type="SMART" id="SM00220">
    <property type="entry name" value="S_TKc"/>
    <property type="match status" value="1"/>
</dbReference>
<comment type="similarity">
    <text evidence="9">Belongs to the protein kinase superfamily. Ser/Thr protein kinase family. CDPK subfamily.</text>
</comment>
<keyword evidence="3" id="KW-0140">cGMP</keyword>
<proteinExistence type="inferred from homology"/>
<dbReference type="GO" id="GO:0005524">
    <property type="term" value="F:ATP binding"/>
    <property type="evidence" value="ECO:0007669"/>
    <property type="project" value="UniProtKB-KW"/>
</dbReference>
<dbReference type="PROSITE" id="PS50042">
    <property type="entry name" value="CNMP_BINDING_3"/>
    <property type="match status" value="2"/>
</dbReference>
<dbReference type="GO" id="GO:0004674">
    <property type="term" value="F:protein serine/threonine kinase activity"/>
    <property type="evidence" value="ECO:0007669"/>
    <property type="project" value="UniProtKB-KW"/>
</dbReference>
<evidence type="ECO:0000259" key="11">
    <source>
        <dbReference type="PROSITE" id="PS50042"/>
    </source>
</evidence>
<dbReference type="PROSITE" id="PS00108">
    <property type="entry name" value="PROTEIN_KINASE_ST"/>
    <property type="match status" value="1"/>
</dbReference>
<dbReference type="Gene3D" id="1.10.238.10">
    <property type="entry name" value="EF-hand"/>
    <property type="match status" value="1"/>
</dbReference>
<evidence type="ECO:0000256" key="2">
    <source>
        <dbReference type="ARBA" id="ARBA00022527"/>
    </source>
</evidence>
<keyword evidence="14" id="KW-1185">Reference proteome</keyword>
<keyword evidence="8" id="KW-0142">cGMP-binding</keyword>
<evidence type="ECO:0000256" key="1">
    <source>
        <dbReference type="ARBA" id="ARBA00001946"/>
    </source>
</evidence>
<evidence type="ECO:0000259" key="12">
    <source>
        <dbReference type="PROSITE" id="PS50222"/>
    </source>
</evidence>
<dbReference type="FunFam" id="1.10.510.10:FF:000571">
    <property type="entry name" value="Maternal embryonic leucine zipper kinase"/>
    <property type="match status" value="1"/>
</dbReference>
<dbReference type="RefSeq" id="XP_008605469.1">
    <property type="nucleotide sequence ID" value="XM_008607247.1"/>
</dbReference>
<organism evidence="13 14">
    <name type="scientific">Saprolegnia diclina (strain VS20)</name>
    <dbReference type="NCBI Taxonomy" id="1156394"/>
    <lineage>
        <taxon>Eukaryota</taxon>
        <taxon>Sar</taxon>
        <taxon>Stramenopiles</taxon>
        <taxon>Oomycota</taxon>
        <taxon>Saprolegniomycetes</taxon>
        <taxon>Saprolegniales</taxon>
        <taxon>Saprolegniaceae</taxon>
        <taxon>Saprolegnia</taxon>
    </lineage>
</organism>
<dbReference type="Pfam" id="PF00027">
    <property type="entry name" value="cNMP_binding"/>
    <property type="match status" value="2"/>
</dbReference>
<dbReference type="STRING" id="1156394.T0R2S8"/>
<feature type="domain" description="EF-hand" evidence="12">
    <location>
        <begin position="410"/>
        <end position="445"/>
    </location>
</feature>
<dbReference type="InterPro" id="IPR050205">
    <property type="entry name" value="CDPK_Ser/Thr_kinases"/>
</dbReference>
<dbReference type="CDD" id="cd00038">
    <property type="entry name" value="CAP_ED"/>
    <property type="match status" value="2"/>
</dbReference>
<evidence type="ECO:0000256" key="6">
    <source>
        <dbReference type="ARBA" id="ARBA00022777"/>
    </source>
</evidence>
<dbReference type="InterPro" id="IPR014710">
    <property type="entry name" value="RmlC-like_jellyroll"/>
</dbReference>
<evidence type="ECO:0000313" key="14">
    <source>
        <dbReference type="Proteomes" id="UP000030762"/>
    </source>
</evidence>
<dbReference type="Proteomes" id="UP000030762">
    <property type="component" value="Unassembled WGS sequence"/>
</dbReference>
<dbReference type="CDD" id="cd00051">
    <property type="entry name" value="EFh"/>
    <property type="match status" value="1"/>
</dbReference>
<dbReference type="OMA" id="VHARCAN"/>
<dbReference type="PROSITE" id="PS50011">
    <property type="entry name" value="PROTEIN_KINASE_DOM"/>
    <property type="match status" value="1"/>
</dbReference>
<dbReference type="OrthoDB" id="63830at2759"/>
<dbReference type="EMBL" id="JH767135">
    <property type="protein sequence ID" value="EQC40625.1"/>
    <property type="molecule type" value="Genomic_DNA"/>
</dbReference>
<dbReference type="InterPro" id="IPR011009">
    <property type="entry name" value="Kinase-like_dom_sf"/>
</dbReference>
<dbReference type="GeneID" id="19942434"/>
<dbReference type="GO" id="GO:0005509">
    <property type="term" value="F:calcium ion binding"/>
    <property type="evidence" value="ECO:0007669"/>
    <property type="project" value="InterPro"/>
</dbReference>
<evidence type="ECO:0000256" key="4">
    <source>
        <dbReference type="ARBA" id="ARBA00022679"/>
    </source>
</evidence>
<dbReference type="Pfam" id="PF00069">
    <property type="entry name" value="Pkinase"/>
    <property type="match status" value="1"/>
</dbReference>
<dbReference type="PROSITE" id="PS50222">
    <property type="entry name" value="EF_HAND_2"/>
    <property type="match status" value="1"/>
</dbReference>
<dbReference type="Gene3D" id="1.10.510.10">
    <property type="entry name" value="Transferase(Phosphotransferase) domain 1"/>
    <property type="match status" value="1"/>
</dbReference>
<dbReference type="SUPFAM" id="SSF56112">
    <property type="entry name" value="Protein kinase-like (PK-like)"/>
    <property type="match status" value="1"/>
</dbReference>
<evidence type="ECO:0000256" key="7">
    <source>
        <dbReference type="ARBA" id="ARBA00022840"/>
    </source>
</evidence>
<evidence type="ECO:0000259" key="10">
    <source>
        <dbReference type="PROSITE" id="PS50011"/>
    </source>
</evidence>
<dbReference type="GO" id="GO:0030553">
    <property type="term" value="F:cGMP binding"/>
    <property type="evidence" value="ECO:0007669"/>
    <property type="project" value="UniProtKB-KW"/>
</dbReference>
<name>T0R2S8_SAPDV</name>
<sequence length="719" mass="79305">MLRARRALVQRLGRLPRPGAQEATHWPKAAWTTPAPPNEQWQRVLRAVAALGVAASAAMAVNTDEHVLGAKLQDDYVLLDDIIGEGGFCVVRKARDRRSGEVVAVKEMSKQSTSSKEFWAEVDLLKIAGAHNNIMALRGVYESDDAWYIVQELATGGELFDHLVANGAYSEKMASNALRDLCQAMHYLHRKGIVHGDIKPENIMLRGDELCLVDFGVSFRIGERSSDVPITGTPAYCAPEAFTKQSVGPEADMFALGIVLYILLCGSHPFDTFNTLSDQEIGKRIVKGQFNTQTRAWRRISSEAKDLIQKLLVVDPAKRLTAYDALRHPWLSPHNASISVQPLHKVAARLLRFQRGRRRLRASILAVLLQPPVDDNDDDDKRDVGSDDNDEANVAHFARGVSSNPETVAEKAAMLASTLSVFDQDGKGYISDDDLRRVAAQLGKQLSDSDIREMLAAATGDPEIPAPKQLTYDDIKLAICSLRSGVYDYGAVISAEGDEDHHFYVLMEGTVHARCANPMAPDSVLQLRTLEAGEYFGVMELLAPEAIHPRVATYACASPTCKVLKLLREDLANVSNMYKTLEASLTDRAMGQAHAHLLQSIEDAHGSITHTAFRNGDHVYRQGDVCDSYYIIADGAVDVIMDNVVVEHMTTGDCFPLGVAADSNPVRQASVRCTSDTTLIEIKGEVFRSFLCSYRFMTAFFENQLQARRAERRGKLPQE</sequence>
<evidence type="ECO:0000256" key="9">
    <source>
        <dbReference type="ARBA" id="ARBA00024334"/>
    </source>
</evidence>
<keyword evidence="7" id="KW-0067">ATP-binding</keyword>
<dbReference type="Gene3D" id="2.60.120.10">
    <property type="entry name" value="Jelly Rolls"/>
    <property type="match status" value="2"/>
</dbReference>
<dbReference type="AlphaFoldDB" id="T0R2S8"/>
<dbReference type="eggNOG" id="KOG0032">
    <property type="taxonomic scope" value="Eukaryota"/>
</dbReference>
<gene>
    <name evidence="13" type="ORF">SDRG_01707</name>
</gene>
<evidence type="ECO:0000256" key="3">
    <source>
        <dbReference type="ARBA" id="ARBA00022535"/>
    </source>
</evidence>
<keyword evidence="6 13" id="KW-0418">Kinase</keyword>
<reference evidence="13 14" key="1">
    <citation type="submission" date="2012-04" db="EMBL/GenBank/DDBJ databases">
        <title>The Genome Sequence of Saprolegnia declina VS20.</title>
        <authorList>
            <consortium name="The Broad Institute Genome Sequencing Platform"/>
            <person name="Russ C."/>
            <person name="Nusbaum C."/>
            <person name="Tyler B."/>
            <person name="van West P."/>
            <person name="Dieguez-Uribeondo J."/>
            <person name="de Bruijn I."/>
            <person name="Tripathy S."/>
            <person name="Jiang R."/>
            <person name="Young S.K."/>
            <person name="Zeng Q."/>
            <person name="Gargeya S."/>
            <person name="Fitzgerald M."/>
            <person name="Haas B."/>
            <person name="Abouelleil A."/>
            <person name="Alvarado L."/>
            <person name="Arachchi H.M."/>
            <person name="Berlin A."/>
            <person name="Chapman S.B."/>
            <person name="Goldberg J."/>
            <person name="Griggs A."/>
            <person name="Gujja S."/>
            <person name="Hansen M."/>
            <person name="Howarth C."/>
            <person name="Imamovic A."/>
            <person name="Larimer J."/>
            <person name="McCowen C."/>
            <person name="Montmayeur A."/>
            <person name="Murphy C."/>
            <person name="Neiman D."/>
            <person name="Pearson M."/>
            <person name="Priest M."/>
            <person name="Roberts A."/>
            <person name="Saif S."/>
            <person name="Shea T."/>
            <person name="Sisk P."/>
            <person name="Sykes S."/>
            <person name="Wortman J."/>
            <person name="Nusbaum C."/>
            <person name="Birren B."/>
        </authorList>
    </citation>
    <scope>NUCLEOTIDE SEQUENCE [LARGE SCALE GENOMIC DNA]</scope>
    <source>
        <strain evidence="13 14">VS20</strain>
    </source>
</reference>
<dbReference type="VEuPathDB" id="FungiDB:SDRG_01707"/>
<keyword evidence="2" id="KW-0723">Serine/threonine-protein kinase</keyword>
<dbReference type="InParanoid" id="T0R2S8"/>
<dbReference type="InterPro" id="IPR011992">
    <property type="entry name" value="EF-hand-dom_pair"/>
</dbReference>